<dbReference type="GO" id="GO:0030687">
    <property type="term" value="C:preribosome, large subunit precursor"/>
    <property type="evidence" value="ECO:0007669"/>
    <property type="project" value="TreeGrafter"/>
</dbReference>
<dbReference type="GO" id="GO:0005524">
    <property type="term" value="F:ATP binding"/>
    <property type="evidence" value="ECO:0007669"/>
    <property type="project" value="UniProtKB-KW"/>
</dbReference>
<keyword evidence="2" id="KW-0067">ATP-binding</keyword>
<dbReference type="PANTHER" id="PTHR48103">
    <property type="entry name" value="MIDASIN-RELATED"/>
    <property type="match status" value="1"/>
</dbReference>
<dbReference type="EnsemblMetazoa" id="G34673.2">
    <property type="protein sequence ID" value="G34673.2:cds"/>
    <property type="gene ID" value="G34673"/>
</dbReference>
<reference evidence="3" key="1">
    <citation type="submission" date="2022-08" db="UniProtKB">
        <authorList>
            <consortium name="EnsemblMetazoa"/>
        </authorList>
    </citation>
    <scope>IDENTIFICATION</scope>
    <source>
        <strain evidence="3">05x7-T-G4-1.051#20</strain>
    </source>
</reference>
<evidence type="ECO:0000313" key="4">
    <source>
        <dbReference type="Proteomes" id="UP000005408"/>
    </source>
</evidence>
<evidence type="ECO:0000256" key="1">
    <source>
        <dbReference type="ARBA" id="ARBA00022741"/>
    </source>
</evidence>
<dbReference type="SUPFAM" id="SSF53300">
    <property type="entry name" value="vWA-like"/>
    <property type="match status" value="1"/>
</dbReference>
<dbReference type="InterPro" id="IPR036465">
    <property type="entry name" value="vWFA_dom_sf"/>
</dbReference>
<organism evidence="3 4">
    <name type="scientific">Magallana gigas</name>
    <name type="common">Pacific oyster</name>
    <name type="synonym">Crassostrea gigas</name>
    <dbReference type="NCBI Taxonomy" id="29159"/>
    <lineage>
        <taxon>Eukaryota</taxon>
        <taxon>Metazoa</taxon>
        <taxon>Spiralia</taxon>
        <taxon>Lophotrochozoa</taxon>
        <taxon>Mollusca</taxon>
        <taxon>Bivalvia</taxon>
        <taxon>Autobranchia</taxon>
        <taxon>Pteriomorphia</taxon>
        <taxon>Ostreida</taxon>
        <taxon>Ostreoidea</taxon>
        <taxon>Ostreidae</taxon>
        <taxon>Magallana</taxon>
    </lineage>
</organism>
<dbReference type="PANTHER" id="PTHR48103:SF2">
    <property type="entry name" value="MIDASIN"/>
    <property type="match status" value="1"/>
</dbReference>
<evidence type="ECO:0008006" key="5">
    <source>
        <dbReference type="Google" id="ProtNLM"/>
    </source>
</evidence>
<dbReference type="AlphaFoldDB" id="A0A8W8MJU2"/>
<proteinExistence type="predicted"/>
<evidence type="ECO:0000256" key="2">
    <source>
        <dbReference type="ARBA" id="ARBA00022840"/>
    </source>
</evidence>
<dbReference type="GO" id="GO:0005634">
    <property type="term" value="C:nucleus"/>
    <property type="evidence" value="ECO:0007669"/>
    <property type="project" value="TreeGrafter"/>
</dbReference>
<evidence type="ECO:0000313" key="3">
    <source>
        <dbReference type="EnsemblMetazoa" id="G34673.2:cds"/>
    </source>
</evidence>
<keyword evidence="4" id="KW-1185">Reference proteome</keyword>
<accession>A0A8W8MJU2</accession>
<sequence length="124" mass="14178">MMDARSKQRGMMGNPETSQLLLIVSDGRGLFSEGMETVKSAVRQAREANVFLVFVVIDNPQNKDSILDIKVPVFKSGHQLPEIKPYMDYFPFPFYIILRDINSLPHVLCDALRQWFELVTAVDM</sequence>
<dbReference type="GO" id="GO:0000027">
    <property type="term" value="P:ribosomal large subunit assembly"/>
    <property type="evidence" value="ECO:0007669"/>
    <property type="project" value="TreeGrafter"/>
</dbReference>
<name>A0A8W8MJU2_MAGGI</name>
<dbReference type="GO" id="GO:0000055">
    <property type="term" value="P:ribosomal large subunit export from nucleus"/>
    <property type="evidence" value="ECO:0007669"/>
    <property type="project" value="TreeGrafter"/>
</dbReference>
<dbReference type="Proteomes" id="UP000005408">
    <property type="component" value="Unassembled WGS sequence"/>
</dbReference>
<protein>
    <recommendedName>
        <fullName evidence="5">Midasin</fullName>
    </recommendedName>
</protein>
<keyword evidence="1" id="KW-0547">Nucleotide-binding</keyword>